<accession>A0A314V2T9</accession>
<evidence type="ECO:0000313" key="1">
    <source>
        <dbReference type="EMBL" id="PQM41629.1"/>
    </source>
</evidence>
<keyword evidence="2" id="KW-1185">Reference proteome</keyword>
<organism evidence="1 2">
    <name type="scientific">Prunus yedoensis var. nudiflora</name>
    <dbReference type="NCBI Taxonomy" id="2094558"/>
    <lineage>
        <taxon>Eukaryota</taxon>
        <taxon>Viridiplantae</taxon>
        <taxon>Streptophyta</taxon>
        <taxon>Embryophyta</taxon>
        <taxon>Tracheophyta</taxon>
        <taxon>Spermatophyta</taxon>
        <taxon>Magnoliopsida</taxon>
        <taxon>eudicotyledons</taxon>
        <taxon>Gunneridae</taxon>
        <taxon>Pentapetalae</taxon>
        <taxon>rosids</taxon>
        <taxon>fabids</taxon>
        <taxon>Rosales</taxon>
        <taxon>Rosaceae</taxon>
        <taxon>Amygdaloideae</taxon>
        <taxon>Amygdaleae</taxon>
        <taxon>Prunus</taxon>
    </lineage>
</organism>
<dbReference type="Proteomes" id="UP000250321">
    <property type="component" value="Unassembled WGS sequence"/>
</dbReference>
<dbReference type="OrthoDB" id="1752278at2759"/>
<sequence>MSPSTVESDKICFESIRGNIIPALIDNLKKARGSLSDNKEDNEKKIQIEKLRKDLIYIRLAFTGLGNFEESACDLFKILLKPQHSLDAPTQTPIHDSEAKKFLEYKLGVHSKVIMKLKLLIPSPHKMLLNKDNPLVLADIGKGPDSLPDLHFSKVFKDSPALKEFRVVYNSLSVITKLCLLCFAAIPANEAIKKRVLVHWWVGEGFVNPPC</sequence>
<protein>
    <submittedName>
        <fullName evidence="1">Disease resistance RPP13-like protein 4</fullName>
    </submittedName>
</protein>
<gene>
    <name evidence="1" type="ORF">Pyn_38730</name>
</gene>
<dbReference type="EMBL" id="PJQY01002931">
    <property type="protein sequence ID" value="PQM41629.1"/>
    <property type="molecule type" value="Genomic_DNA"/>
</dbReference>
<dbReference type="STRING" id="2094558.A0A314V2T9"/>
<name>A0A314V2T9_PRUYE</name>
<evidence type="ECO:0000313" key="2">
    <source>
        <dbReference type="Proteomes" id="UP000250321"/>
    </source>
</evidence>
<reference evidence="1 2" key="1">
    <citation type="submission" date="2018-02" db="EMBL/GenBank/DDBJ databases">
        <title>Draft genome of wild Prunus yedoensis var. nudiflora.</title>
        <authorList>
            <person name="Baek S."/>
            <person name="Kim J.-H."/>
            <person name="Choi K."/>
            <person name="Kim G.-B."/>
            <person name="Cho A."/>
            <person name="Jang H."/>
            <person name="Shin C.-H."/>
            <person name="Yu H.-J."/>
            <person name="Mun J.-H."/>
        </authorList>
    </citation>
    <scope>NUCLEOTIDE SEQUENCE [LARGE SCALE GENOMIC DNA]</scope>
    <source>
        <strain evidence="2">cv. Jeju island</strain>
        <tissue evidence="1">Leaf</tissue>
    </source>
</reference>
<proteinExistence type="predicted"/>
<comment type="caution">
    <text evidence="1">The sequence shown here is derived from an EMBL/GenBank/DDBJ whole genome shotgun (WGS) entry which is preliminary data.</text>
</comment>
<dbReference type="AlphaFoldDB" id="A0A314V2T9"/>